<name>C5T968_ACIDE</name>
<dbReference type="PATRIC" id="fig|573060.9.peg.1560"/>
<feature type="domain" description="Integrase catalytic" evidence="1">
    <location>
        <begin position="100"/>
        <end position="253"/>
    </location>
</feature>
<dbReference type="SUPFAM" id="SSF53098">
    <property type="entry name" value="Ribonuclease H-like"/>
    <property type="match status" value="1"/>
</dbReference>
<dbReference type="GO" id="GO:0003676">
    <property type="term" value="F:nucleic acid binding"/>
    <property type="evidence" value="ECO:0007669"/>
    <property type="project" value="InterPro"/>
</dbReference>
<comment type="caution">
    <text evidence="2">The sequence shown here is derived from an EMBL/GenBank/DDBJ whole genome shotgun (WGS) entry which is preliminary data.</text>
</comment>
<dbReference type="PANTHER" id="PTHR47515">
    <property type="entry name" value="LOW CALCIUM RESPONSE LOCUS PROTEIN T"/>
    <property type="match status" value="1"/>
</dbReference>
<dbReference type="Gene3D" id="3.30.420.10">
    <property type="entry name" value="Ribonuclease H-like superfamily/Ribonuclease H"/>
    <property type="match status" value="1"/>
</dbReference>
<dbReference type="Pfam" id="PF13276">
    <property type="entry name" value="HTH_21"/>
    <property type="match status" value="1"/>
</dbReference>
<evidence type="ECO:0000259" key="1">
    <source>
        <dbReference type="PROSITE" id="PS50994"/>
    </source>
</evidence>
<dbReference type="Proteomes" id="UP000003856">
    <property type="component" value="Unassembled WGS sequence"/>
</dbReference>
<proteinExistence type="predicted"/>
<accession>C5T968</accession>
<dbReference type="EMBL" id="ACQT01000177">
    <property type="protein sequence ID" value="EER58982.1"/>
    <property type="molecule type" value="Genomic_DNA"/>
</dbReference>
<dbReference type="AlphaFoldDB" id="C5T968"/>
<dbReference type="PROSITE" id="PS50994">
    <property type="entry name" value="INTEGRASE"/>
    <property type="match status" value="1"/>
</dbReference>
<dbReference type="InterPro" id="IPR001584">
    <property type="entry name" value="Integrase_cat-core"/>
</dbReference>
<dbReference type="PANTHER" id="PTHR47515:SF1">
    <property type="entry name" value="BLR2054 PROTEIN"/>
    <property type="match status" value="1"/>
</dbReference>
<dbReference type="GO" id="GO:0015074">
    <property type="term" value="P:DNA integration"/>
    <property type="evidence" value="ECO:0007669"/>
    <property type="project" value="InterPro"/>
</dbReference>
<organism evidence="2 3">
    <name type="scientific">Acidovorax delafieldii 2AN</name>
    <dbReference type="NCBI Taxonomy" id="573060"/>
    <lineage>
        <taxon>Bacteria</taxon>
        <taxon>Pseudomonadati</taxon>
        <taxon>Pseudomonadota</taxon>
        <taxon>Betaproteobacteria</taxon>
        <taxon>Burkholderiales</taxon>
        <taxon>Comamonadaceae</taxon>
        <taxon>Acidovorax</taxon>
    </lineage>
</organism>
<dbReference type="NCBIfam" id="NF033516">
    <property type="entry name" value="transpos_IS3"/>
    <property type="match status" value="1"/>
</dbReference>
<dbReference type="InterPro" id="IPR036397">
    <property type="entry name" value="RNaseH_sf"/>
</dbReference>
<keyword evidence="3" id="KW-1185">Reference proteome</keyword>
<evidence type="ECO:0000313" key="3">
    <source>
        <dbReference type="Proteomes" id="UP000003856"/>
    </source>
</evidence>
<dbReference type="InterPro" id="IPR012337">
    <property type="entry name" value="RNaseH-like_sf"/>
</dbReference>
<protein>
    <submittedName>
        <fullName evidence="2">Integrase catalytic region</fullName>
    </submittedName>
</protein>
<dbReference type="InterPro" id="IPR048020">
    <property type="entry name" value="Transpos_IS3"/>
</dbReference>
<reference evidence="2 3" key="1">
    <citation type="submission" date="2009-05" db="EMBL/GenBank/DDBJ databases">
        <title>The draft genome of Acidovorax delafieldii 2AN.</title>
        <authorList>
            <consortium name="US DOE Joint Genome Institute (JGI-PGF)"/>
            <person name="Lucas S."/>
            <person name="Copeland A."/>
            <person name="Lapidus A."/>
            <person name="Glavina del Rio T."/>
            <person name="Tice H."/>
            <person name="Bruce D."/>
            <person name="Goodwin L."/>
            <person name="Pitluck S."/>
            <person name="Larimer F."/>
            <person name="Land M.L."/>
            <person name="Hauser L."/>
            <person name="Shelobolina E.S."/>
            <person name="Picardal F."/>
            <person name="Roden E."/>
            <person name="Emerson D."/>
        </authorList>
    </citation>
    <scope>NUCLEOTIDE SEQUENCE [LARGE SCALE GENOMIC DNA]</scope>
    <source>
        <strain evidence="2 3">2AN</strain>
    </source>
</reference>
<dbReference type="Pfam" id="PF00665">
    <property type="entry name" value="rve"/>
    <property type="match status" value="1"/>
</dbReference>
<dbReference type="InterPro" id="IPR025948">
    <property type="entry name" value="HTH-like_dom"/>
</dbReference>
<gene>
    <name evidence="2" type="ORF">AcdelDRAFT_3448</name>
</gene>
<sequence length="253" mass="29321">MREAAAKMVEQLAISERRACRYAGLSRTSYREPPSMNESTASLSTRIVELAHERRRFGYRRIHDLLSLEGHQVNHKRVWRLYKLANLSVRKRHKVKRPTGERQPLASCRHINDTWSADFVMDALANGRRIKCLTVVDDFSRECVDIAVDHGMGGEYVVRLLDQAAQFRGYPLAIRTDQGPEFTSRAFMAWAAARGVRHLLNDAGCPTQNAYIESFNGKFRDECLNEQWFESLAQARQEIARWRRDYNEIRPHS</sequence>
<evidence type="ECO:0000313" key="2">
    <source>
        <dbReference type="EMBL" id="EER58982.1"/>
    </source>
</evidence>